<accession>A0A543HH69</accession>
<evidence type="ECO:0000313" key="7">
    <source>
        <dbReference type="Proteomes" id="UP000318331"/>
    </source>
</evidence>
<keyword evidence="3" id="KW-0472">Membrane</keyword>
<dbReference type="PANTHER" id="PTHR37981:SF1">
    <property type="entry name" value="SGNH HYDROLASE-TYPE ESTERASE DOMAIN-CONTAINING PROTEIN"/>
    <property type="match status" value="1"/>
</dbReference>
<feature type="domain" description="SGNH hydrolase-type esterase" evidence="5">
    <location>
        <begin position="37"/>
        <end position="292"/>
    </location>
</feature>
<sequence length="625" mass="64371">MKRYLLTIAVALTLLVLAGAPTAYAESPAPAPSGYVAMGDSFASGFGLVPYEKNTFTLLGEGNDCQRSKVSYTVEVARRTGYDLTSVACKGAPTSSFYAVPSDRVAWGEHAQLDALSQETALVSFSVGGIDAGFTQVFTECLTSVKFLLPVNNCSGDAAINARIDDVIAALDGRVVSADIRSYDQILVDIRARAPRAQVVGVGYPAFFPEDGAGRIFTLGQRCEGVKRADQRWIVEKTKELNAALRAAMLRNGYLYADAQEQFAGHELCGTGTEYFNGLVSPGIFHPNRPGQGALAESVMAALGTGANGTGANGLEGSAAAPGRVLTAAPAVASVELAANERPEATFSVRREAGVLTLDATESQDADGDLSSVQWYVEGVATEEVAEGNRVDLDIHSEEPVSVTLVVTDDRGLADFSTTTVPAARVSSSVQGVVADGRVSVTLVSTPDARMADIVDLDSLVWPARAGVSATVAVDESSGEVTVSANAAQLGLSVGASTVCLSGVMTDGRPLSSCVPVSLSAEAVAASERLASALVPAAEEVEPAAEEVEPAAEEVEPRDSVGETGAVVASANDTPGPDSAGGLTDSFWPSVTGGVAVLLLAGGGVWGGLRSRRLSVRSPLHLGQG</sequence>
<dbReference type="OrthoDB" id="5503950at2"/>
<reference evidence="6 7" key="1">
    <citation type="submission" date="2019-06" db="EMBL/GenBank/DDBJ databases">
        <title>Sequencing the genomes of 1000 actinobacteria strains.</title>
        <authorList>
            <person name="Klenk H.-P."/>
        </authorList>
    </citation>
    <scope>NUCLEOTIDE SEQUENCE [LARGE SCALE GENOMIC DNA]</scope>
    <source>
        <strain evidence="6 7">DSM 18031</strain>
    </source>
</reference>
<evidence type="ECO:0000256" key="3">
    <source>
        <dbReference type="SAM" id="Phobius"/>
    </source>
</evidence>
<evidence type="ECO:0000256" key="2">
    <source>
        <dbReference type="PIRSR" id="PIRSR637460-2"/>
    </source>
</evidence>
<dbReference type="Pfam" id="PF13472">
    <property type="entry name" value="Lipase_GDSL_2"/>
    <property type="match status" value="1"/>
</dbReference>
<dbReference type="PANTHER" id="PTHR37981">
    <property type="entry name" value="LIPASE 2"/>
    <property type="match status" value="1"/>
</dbReference>
<comment type="caution">
    <text evidence="6">The sequence shown here is derived from an EMBL/GenBank/DDBJ whole genome shotgun (WGS) entry which is preliminary data.</text>
</comment>
<keyword evidence="6" id="KW-0378">Hydrolase</keyword>
<gene>
    <name evidence="6" type="ORF">FB466_2634</name>
</gene>
<feature type="active site" description="Nucleophile" evidence="1">
    <location>
        <position position="41"/>
    </location>
</feature>
<evidence type="ECO:0000259" key="5">
    <source>
        <dbReference type="Pfam" id="PF13472"/>
    </source>
</evidence>
<feature type="active site" evidence="1">
    <location>
        <position position="286"/>
    </location>
</feature>
<dbReference type="GO" id="GO:0019433">
    <property type="term" value="P:triglyceride catabolic process"/>
    <property type="evidence" value="ECO:0007669"/>
    <property type="project" value="TreeGrafter"/>
</dbReference>
<name>A0A543HH69_9MICO</name>
<feature type="signal peptide" evidence="4">
    <location>
        <begin position="1"/>
        <end position="25"/>
    </location>
</feature>
<keyword evidence="2" id="KW-1015">Disulfide bond</keyword>
<evidence type="ECO:0000313" key="6">
    <source>
        <dbReference type="EMBL" id="TQM57639.1"/>
    </source>
</evidence>
<feature type="disulfide bond" evidence="2">
    <location>
        <begin position="65"/>
        <end position="89"/>
    </location>
</feature>
<dbReference type="InterPro" id="IPR037460">
    <property type="entry name" value="SEST-like"/>
</dbReference>
<dbReference type="CDD" id="cd01823">
    <property type="entry name" value="SEST_like"/>
    <property type="match status" value="1"/>
</dbReference>
<feature type="chain" id="PRO_5021874602" evidence="4">
    <location>
        <begin position="26"/>
        <end position="625"/>
    </location>
</feature>
<dbReference type="EMBL" id="VFPN01000004">
    <property type="protein sequence ID" value="TQM57639.1"/>
    <property type="molecule type" value="Genomic_DNA"/>
</dbReference>
<dbReference type="Gene3D" id="2.60.40.10">
    <property type="entry name" value="Immunoglobulins"/>
    <property type="match status" value="1"/>
</dbReference>
<dbReference type="AlphaFoldDB" id="A0A543HH69"/>
<keyword evidence="3" id="KW-0812">Transmembrane</keyword>
<dbReference type="Gene3D" id="3.40.50.1110">
    <property type="entry name" value="SGNH hydrolase"/>
    <property type="match status" value="1"/>
</dbReference>
<dbReference type="InterPro" id="IPR013783">
    <property type="entry name" value="Ig-like_fold"/>
</dbReference>
<dbReference type="Proteomes" id="UP000318331">
    <property type="component" value="Unassembled WGS sequence"/>
</dbReference>
<organism evidence="6 7">
    <name type="scientific">Klugiella xanthotipulae</name>
    <dbReference type="NCBI Taxonomy" id="244735"/>
    <lineage>
        <taxon>Bacteria</taxon>
        <taxon>Bacillati</taxon>
        <taxon>Actinomycetota</taxon>
        <taxon>Actinomycetes</taxon>
        <taxon>Micrococcales</taxon>
        <taxon>Microbacteriaceae</taxon>
        <taxon>Klugiella</taxon>
    </lineage>
</organism>
<feature type="transmembrane region" description="Helical" evidence="3">
    <location>
        <begin position="587"/>
        <end position="609"/>
    </location>
</feature>
<dbReference type="InterPro" id="IPR036514">
    <property type="entry name" value="SGNH_hydro_sf"/>
</dbReference>
<dbReference type="SUPFAM" id="SSF52266">
    <property type="entry name" value="SGNH hydrolase"/>
    <property type="match status" value="1"/>
</dbReference>
<keyword evidence="7" id="KW-1185">Reference proteome</keyword>
<protein>
    <submittedName>
        <fullName evidence="6">GDSL-like lipase/acylhydrolase family protein</fullName>
    </submittedName>
</protein>
<evidence type="ECO:0000256" key="4">
    <source>
        <dbReference type="SAM" id="SignalP"/>
    </source>
</evidence>
<dbReference type="GO" id="GO:0004806">
    <property type="term" value="F:triacylglycerol lipase activity"/>
    <property type="evidence" value="ECO:0007669"/>
    <property type="project" value="TreeGrafter"/>
</dbReference>
<dbReference type="RefSeq" id="WP_141918897.1">
    <property type="nucleotide sequence ID" value="NZ_BAAAYS010000015.1"/>
</dbReference>
<evidence type="ECO:0000256" key="1">
    <source>
        <dbReference type="PIRSR" id="PIRSR637460-1"/>
    </source>
</evidence>
<keyword evidence="4" id="KW-0732">Signal</keyword>
<feature type="disulfide bond" evidence="2">
    <location>
        <begin position="223"/>
        <end position="269"/>
    </location>
</feature>
<keyword evidence="3" id="KW-1133">Transmembrane helix</keyword>
<dbReference type="GO" id="GO:0005975">
    <property type="term" value="P:carbohydrate metabolic process"/>
    <property type="evidence" value="ECO:0007669"/>
    <property type="project" value="UniProtKB-ARBA"/>
</dbReference>
<proteinExistence type="predicted"/>
<dbReference type="InterPro" id="IPR013830">
    <property type="entry name" value="SGNH_hydro"/>
</dbReference>
<feature type="disulfide bond" evidence="2">
    <location>
        <begin position="141"/>
        <end position="154"/>
    </location>
</feature>